<comment type="caution">
    <text evidence="5">The sequence shown here is derived from an EMBL/GenBank/DDBJ whole genome shotgun (WGS) entry which is preliminary data.</text>
</comment>
<dbReference type="PROSITE" id="PS01117">
    <property type="entry name" value="HTH_MARR_1"/>
    <property type="match status" value="1"/>
</dbReference>
<dbReference type="GO" id="GO:0006950">
    <property type="term" value="P:response to stress"/>
    <property type="evidence" value="ECO:0007669"/>
    <property type="project" value="TreeGrafter"/>
</dbReference>
<dbReference type="InterPro" id="IPR039422">
    <property type="entry name" value="MarR/SlyA-like"/>
</dbReference>
<dbReference type="AlphaFoldDB" id="A0A3R9Y7P7"/>
<keyword evidence="2" id="KW-0238">DNA-binding</keyword>
<organism evidence="5 6">
    <name type="scientific">Sphingomonas ginkgonis</name>
    <dbReference type="NCBI Taxonomy" id="2315330"/>
    <lineage>
        <taxon>Bacteria</taxon>
        <taxon>Pseudomonadati</taxon>
        <taxon>Pseudomonadota</taxon>
        <taxon>Alphaproteobacteria</taxon>
        <taxon>Sphingomonadales</taxon>
        <taxon>Sphingomonadaceae</taxon>
        <taxon>Sphingomonas</taxon>
    </lineage>
</organism>
<reference evidence="5 6" key="1">
    <citation type="submission" date="2018-12" db="EMBL/GenBank/DDBJ databases">
        <title>Sphingomonas sp. HMF7854 Genome sequencing and assembly.</title>
        <authorList>
            <person name="Cha I."/>
            <person name="Kang H."/>
            <person name="Kim H."/>
            <person name="Kang J."/>
            <person name="Joh K."/>
        </authorList>
    </citation>
    <scope>NUCLEOTIDE SEQUENCE [LARGE SCALE GENOMIC DNA]</scope>
    <source>
        <strain evidence="5 6">HMF7854</strain>
    </source>
</reference>
<dbReference type="PANTHER" id="PTHR33164:SF103">
    <property type="entry name" value="REGULATORY PROTEIN MARR"/>
    <property type="match status" value="1"/>
</dbReference>
<dbReference type="InterPro" id="IPR000835">
    <property type="entry name" value="HTH_MarR-typ"/>
</dbReference>
<evidence type="ECO:0000313" key="5">
    <source>
        <dbReference type="EMBL" id="RST31928.1"/>
    </source>
</evidence>
<evidence type="ECO:0000259" key="4">
    <source>
        <dbReference type="PROSITE" id="PS50995"/>
    </source>
</evidence>
<accession>A0A3R9Y7P7</accession>
<keyword evidence="3" id="KW-0804">Transcription</keyword>
<dbReference type="Gene3D" id="1.10.10.10">
    <property type="entry name" value="Winged helix-like DNA-binding domain superfamily/Winged helix DNA-binding domain"/>
    <property type="match status" value="1"/>
</dbReference>
<dbReference type="InterPro" id="IPR036390">
    <property type="entry name" value="WH_DNA-bd_sf"/>
</dbReference>
<dbReference type="OrthoDB" id="8635520at2"/>
<dbReference type="SUPFAM" id="SSF46785">
    <property type="entry name" value="Winged helix' DNA-binding domain"/>
    <property type="match status" value="1"/>
</dbReference>
<name>A0A3R9Y7P7_9SPHN</name>
<keyword evidence="1" id="KW-0805">Transcription regulation</keyword>
<dbReference type="InterPro" id="IPR023187">
    <property type="entry name" value="Tscrpt_reg_MarR-type_CS"/>
</dbReference>
<dbReference type="PANTHER" id="PTHR33164">
    <property type="entry name" value="TRANSCRIPTIONAL REGULATOR, MARR FAMILY"/>
    <property type="match status" value="1"/>
</dbReference>
<feature type="domain" description="HTH marR-type" evidence="4">
    <location>
        <begin position="1"/>
        <end position="137"/>
    </location>
</feature>
<sequence>MFPNASPQALAARFTTLAEVLVPATSEDRAAGNQRKLLAAIAATEPATLGAVAERMGRGAPAMSRAVDALVRAGLVERTPDPDNRRQLQLRLSDDGRALLQQPPATNSRLAERLSRVAQSELRALERALEILERMPR</sequence>
<dbReference type="GO" id="GO:0003677">
    <property type="term" value="F:DNA binding"/>
    <property type="evidence" value="ECO:0007669"/>
    <property type="project" value="UniProtKB-KW"/>
</dbReference>
<dbReference type="GO" id="GO:0003700">
    <property type="term" value="F:DNA-binding transcription factor activity"/>
    <property type="evidence" value="ECO:0007669"/>
    <property type="project" value="InterPro"/>
</dbReference>
<gene>
    <name evidence="5" type="ORF">HMF7854_14595</name>
</gene>
<proteinExistence type="predicted"/>
<dbReference type="PRINTS" id="PR00598">
    <property type="entry name" value="HTHMARR"/>
</dbReference>
<evidence type="ECO:0000313" key="6">
    <source>
        <dbReference type="Proteomes" id="UP000274661"/>
    </source>
</evidence>
<evidence type="ECO:0000256" key="2">
    <source>
        <dbReference type="ARBA" id="ARBA00023125"/>
    </source>
</evidence>
<dbReference type="Proteomes" id="UP000274661">
    <property type="component" value="Unassembled WGS sequence"/>
</dbReference>
<dbReference type="PROSITE" id="PS50995">
    <property type="entry name" value="HTH_MARR_2"/>
    <property type="match status" value="1"/>
</dbReference>
<dbReference type="SMART" id="SM00347">
    <property type="entry name" value="HTH_MARR"/>
    <property type="match status" value="1"/>
</dbReference>
<protein>
    <submittedName>
        <fullName evidence="5">MarR family transcriptional regulator</fullName>
    </submittedName>
</protein>
<dbReference type="EMBL" id="RWJF01000001">
    <property type="protein sequence ID" value="RST31928.1"/>
    <property type="molecule type" value="Genomic_DNA"/>
</dbReference>
<evidence type="ECO:0000256" key="1">
    <source>
        <dbReference type="ARBA" id="ARBA00023015"/>
    </source>
</evidence>
<evidence type="ECO:0000256" key="3">
    <source>
        <dbReference type="ARBA" id="ARBA00023163"/>
    </source>
</evidence>
<dbReference type="RefSeq" id="WP_126719868.1">
    <property type="nucleotide sequence ID" value="NZ_RWJF01000001.1"/>
</dbReference>
<dbReference type="Pfam" id="PF12802">
    <property type="entry name" value="MarR_2"/>
    <property type="match status" value="1"/>
</dbReference>
<keyword evidence="6" id="KW-1185">Reference proteome</keyword>
<dbReference type="InterPro" id="IPR036388">
    <property type="entry name" value="WH-like_DNA-bd_sf"/>
</dbReference>